<organism evidence="2 3">
    <name type="scientific">Sparassis crispa</name>
    <dbReference type="NCBI Taxonomy" id="139825"/>
    <lineage>
        <taxon>Eukaryota</taxon>
        <taxon>Fungi</taxon>
        <taxon>Dikarya</taxon>
        <taxon>Basidiomycota</taxon>
        <taxon>Agaricomycotina</taxon>
        <taxon>Agaricomycetes</taxon>
        <taxon>Polyporales</taxon>
        <taxon>Sparassidaceae</taxon>
        <taxon>Sparassis</taxon>
    </lineage>
</organism>
<reference evidence="2 3" key="1">
    <citation type="journal article" date="2018" name="Sci. Rep.">
        <title>Genome sequence of the cauliflower mushroom Sparassis crispa (Hanabiratake) and its association with beneficial usage.</title>
        <authorList>
            <person name="Kiyama R."/>
            <person name="Furutani Y."/>
            <person name="Kawaguchi K."/>
            <person name="Nakanishi T."/>
        </authorList>
    </citation>
    <scope>NUCLEOTIDE SEQUENCE [LARGE SCALE GENOMIC DNA]</scope>
</reference>
<comment type="caution">
    <text evidence="2">The sequence shown here is derived from an EMBL/GenBank/DDBJ whole genome shotgun (WGS) entry which is preliminary data.</text>
</comment>
<dbReference type="GeneID" id="38777198"/>
<keyword evidence="3" id="KW-1185">Reference proteome</keyword>
<protein>
    <submittedName>
        <fullName evidence="2">Uncharacterized protein</fullName>
    </submittedName>
</protein>
<sequence>MRARTFLSDDAGDREPQAEVEVEVSPQKHDGDALRWTRNHADRQKQAAYDPLYGSQQFRDGAGDREPQAEVEVEMSPRKHDGDALRWTRNHGDRQKQAAYDPLYGSQAVSSPHDGRMEGFWLWVSLPRSH</sequence>
<feature type="compositionally biased region" description="Basic and acidic residues" evidence="1">
    <location>
        <begin position="75"/>
        <end position="96"/>
    </location>
</feature>
<gene>
    <name evidence="2" type="ORF">SCP_0215000</name>
</gene>
<dbReference type="AlphaFoldDB" id="A0A401GDR8"/>
<proteinExistence type="predicted"/>
<dbReference type="RefSeq" id="XP_027611194.1">
    <property type="nucleotide sequence ID" value="XM_027755393.1"/>
</dbReference>
<evidence type="ECO:0000256" key="1">
    <source>
        <dbReference type="SAM" id="MobiDB-lite"/>
    </source>
</evidence>
<feature type="compositionally biased region" description="Basic and acidic residues" evidence="1">
    <location>
        <begin position="26"/>
        <end position="45"/>
    </location>
</feature>
<evidence type="ECO:0000313" key="3">
    <source>
        <dbReference type="Proteomes" id="UP000287166"/>
    </source>
</evidence>
<feature type="region of interest" description="Disordered" evidence="1">
    <location>
        <begin position="1"/>
        <end position="114"/>
    </location>
</feature>
<accession>A0A401GDR8</accession>
<evidence type="ECO:0000313" key="2">
    <source>
        <dbReference type="EMBL" id="GBE80281.1"/>
    </source>
</evidence>
<dbReference type="Proteomes" id="UP000287166">
    <property type="component" value="Unassembled WGS sequence"/>
</dbReference>
<name>A0A401GDR8_9APHY</name>
<dbReference type="EMBL" id="BFAD01000002">
    <property type="protein sequence ID" value="GBE80281.1"/>
    <property type="molecule type" value="Genomic_DNA"/>
</dbReference>
<dbReference type="InParanoid" id="A0A401GDR8"/>